<evidence type="ECO:0000313" key="1">
    <source>
        <dbReference type="EMBL" id="KAI8023037.1"/>
    </source>
</evidence>
<name>A0ACC0IE00_9ERIC</name>
<keyword evidence="2" id="KW-1185">Reference proteome</keyword>
<organism evidence="1 2">
    <name type="scientific">Camellia lanceoleosa</name>
    <dbReference type="NCBI Taxonomy" id="1840588"/>
    <lineage>
        <taxon>Eukaryota</taxon>
        <taxon>Viridiplantae</taxon>
        <taxon>Streptophyta</taxon>
        <taxon>Embryophyta</taxon>
        <taxon>Tracheophyta</taxon>
        <taxon>Spermatophyta</taxon>
        <taxon>Magnoliopsida</taxon>
        <taxon>eudicotyledons</taxon>
        <taxon>Gunneridae</taxon>
        <taxon>Pentapetalae</taxon>
        <taxon>asterids</taxon>
        <taxon>Ericales</taxon>
        <taxon>Theaceae</taxon>
        <taxon>Camellia</taxon>
    </lineage>
</organism>
<proteinExistence type="predicted"/>
<sequence>MALTFNRCNNLQLRGLTHVDSADNHISITNCEVATISNIHITAPKTSPNTDGIDISNSTHIQIHDSYIGTGDDCIAMIDGCKFINITGVNCGPAWESMEVELQWKNYM</sequence>
<gene>
    <name evidence="1" type="ORF">LOK49_LG03G00295</name>
</gene>
<protein>
    <submittedName>
        <fullName evidence="1">Polygalacturonase</fullName>
    </submittedName>
</protein>
<dbReference type="Proteomes" id="UP001060215">
    <property type="component" value="Chromosome 6"/>
</dbReference>
<reference evidence="1 2" key="1">
    <citation type="journal article" date="2022" name="Plant J.">
        <title>Chromosome-level genome of Camellia lanceoleosa provides a valuable resource for understanding genome evolution and self-incompatibility.</title>
        <authorList>
            <person name="Gong W."/>
            <person name="Xiao S."/>
            <person name="Wang L."/>
            <person name="Liao Z."/>
            <person name="Chang Y."/>
            <person name="Mo W."/>
            <person name="Hu G."/>
            <person name="Li W."/>
            <person name="Zhao G."/>
            <person name="Zhu H."/>
            <person name="Hu X."/>
            <person name="Ji K."/>
            <person name="Xiang X."/>
            <person name="Song Q."/>
            <person name="Yuan D."/>
            <person name="Jin S."/>
            <person name="Zhang L."/>
        </authorList>
    </citation>
    <scope>NUCLEOTIDE SEQUENCE [LARGE SCALE GENOMIC DNA]</scope>
    <source>
        <strain evidence="1">SQ_2022a</strain>
    </source>
</reference>
<dbReference type="EMBL" id="CM045763">
    <property type="protein sequence ID" value="KAI8023037.1"/>
    <property type="molecule type" value="Genomic_DNA"/>
</dbReference>
<evidence type="ECO:0000313" key="2">
    <source>
        <dbReference type="Proteomes" id="UP001060215"/>
    </source>
</evidence>
<accession>A0ACC0IE00</accession>
<comment type="caution">
    <text evidence="1">The sequence shown here is derived from an EMBL/GenBank/DDBJ whole genome shotgun (WGS) entry which is preliminary data.</text>
</comment>